<dbReference type="EMBL" id="JADNRY010000004">
    <property type="protein sequence ID" value="KAF9077426.1"/>
    <property type="molecule type" value="Genomic_DNA"/>
</dbReference>
<dbReference type="Proteomes" id="UP000772434">
    <property type="component" value="Unassembled WGS sequence"/>
</dbReference>
<gene>
    <name evidence="2" type="ORF">BDP27DRAFT_1312401</name>
</gene>
<proteinExistence type="predicted"/>
<dbReference type="AlphaFoldDB" id="A0A9P5Q8U6"/>
<organism evidence="2 3">
    <name type="scientific">Rhodocollybia butyracea</name>
    <dbReference type="NCBI Taxonomy" id="206335"/>
    <lineage>
        <taxon>Eukaryota</taxon>
        <taxon>Fungi</taxon>
        <taxon>Dikarya</taxon>
        <taxon>Basidiomycota</taxon>
        <taxon>Agaricomycotina</taxon>
        <taxon>Agaricomycetes</taxon>
        <taxon>Agaricomycetidae</taxon>
        <taxon>Agaricales</taxon>
        <taxon>Marasmiineae</taxon>
        <taxon>Omphalotaceae</taxon>
        <taxon>Rhodocollybia</taxon>
    </lineage>
</organism>
<name>A0A9P5Q8U6_9AGAR</name>
<keyword evidence="3" id="KW-1185">Reference proteome</keyword>
<dbReference type="OrthoDB" id="3264304at2759"/>
<accession>A0A9P5Q8U6</accession>
<evidence type="ECO:0000256" key="1">
    <source>
        <dbReference type="SAM" id="MobiDB-lite"/>
    </source>
</evidence>
<protein>
    <submittedName>
        <fullName evidence="2">Uncharacterized protein</fullName>
    </submittedName>
</protein>
<sequence length="125" mass="14378">MFNIQRFPKLQMLKARRGAAVFNNPDTLIKPRCGVVVFENRDTLIKPDGSFDFDRAIAEGVALRNKYRQNMITLKKNTGRLPPGWEIKPFATIPPDVQDRLAKRQTEALTNQEGDEGQYRKRGKF</sequence>
<reference evidence="2" key="1">
    <citation type="submission" date="2020-11" db="EMBL/GenBank/DDBJ databases">
        <authorList>
            <consortium name="DOE Joint Genome Institute"/>
            <person name="Ahrendt S."/>
            <person name="Riley R."/>
            <person name="Andreopoulos W."/>
            <person name="Labutti K."/>
            <person name="Pangilinan J."/>
            <person name="Ruiz-Duenas F.J."/>
            <person name="Barrasa J.M."/>
            <person name="Sanchez-Garcia M."/>
            <person name="Camarero S."/>
            <person name="Miyauchi S."/>
            <person name="Serrano A."/>
            <person name="Linde D."/>
            <person name="Babiker R."/>
            <person name="Drula E."/>
            <person name="Ayuso-Fernandez I."/>
            <person name="Pacheco R."/>
            <person name="Padilla G."/>
            <person name="Ferreira P."/>
            <person name="Barriuso J."/>
            <person name="Kellner H."/>
            <person name="Castanera R."/>
            <person name="Alfaro M."/>
            <person name="Ramirez L."/>
            <person name="Pisabarro A.G."/>
            <person name="Kuo A."/>
            <person name="Tritt A."/>
            <person name="Lipzen A."/>
            <person name="He G."/>
            <person name="Yan M."/>
            <person name="Ng V."/>
            <person name="Cullen D."/>
            <person name="Martin F."/>
            <person name="Rosso M.-N."/>
            <person name="Henrissat B."/>
            <person name="Hibbett D."/>
            <person name="Martinez A.T."/>
            <person name="Grigoriev I.V."/>
        </authorList>
    </citation>
    <scope>NUCLEOTIDE SEQUENCE</scope>
    <source>
        <strain evidence="2">AH 40177</strain>
    </source>
</reference>
<evidence type="ECO:0000313" key="2">
    <source>
        <dbReference type="EMBL" id="KAF9077426.1"/>
    </source>
</evidence>
<comment type="caution">
    <text evidence="2">The sequence shown here is derived from an EMBL/GenBank/DDBJ whole genome shotgun (WGS) entry which is preliminary data.</text>
</comment>
<feature type="region of interest" description="Disordered" evidence="1">
    <location>
        <begin position="104"/>
        <end position="125"/>
    </location>
</feature>
<evidence type="ECO:0000313" key="3">
    <source>
        <dbReference type="Proteomes" id="UP000772434"/>
    </source>
</evidence>